<dbReference type="STRING" id="408074.SAMN05660909_04792"/>
<dbReference type="Gene3D" id="2.170.130.10">
    <property type="entry name" value="TonB-dependent receptor, plug domain"/>
    <property type="match status" value="1"/>
</dbReference>
<evidence type="ECO:0000256" key="6">
    <source>
        <dbReference type="ARBA" id="ARBA00023237"/>
    </source>
</evidence>
<gene>
    <name evidence="9" type="ORF">SAMN05660909_04792</name>
</gene>
<keyword evidence="5 7" id="KW-0472">Membrane</keyword>
<evidence type="ECO:0000256" key="5">
    <source>
        <dbReference type="ARBA" id="ARBA00023136"/>
    </source>
</evidence>
<organism evidence="9 10">
    <name type="scientific">Chitinophaga terrae</name>
    <name type="common">ex Kim and Jung 2007</name>
    <dbReference type="NCBI Taxonomy" id="408074"/>
    <lineage>
        <taxon>Bacteria</taxon>
        <taxon>Pseudomonadati</taxon>
        <taxon>Bacteroidota</taxon>
        <taxon>Chitinophagia</taxon>
        <taxon>Chitinophagales</taxon>
        <taxon>Chitinophagaceae</taxon>
        <taxon>Chitinophaga</taxon>
    </lineage>
</organism>
<dbReference type="OrthoDB" id="9768177at2"/>
<dbReference type="InterPro" id="IPR023997">
    <property type="entry name" value="TonB-dep_OMP_SusC/RagA_CS"/>
</dbReference>
<dbReference type="InterPro" id="IPR039426">
    <property type="entry name" value="TonB-dep_rcpt-like"/>
</dbReference>
<dbReference type="Gene3D" id="2.60.40.1120">
    <property type="entry name" value="Carboxypeptidase-like, regulatory domain"/>
    <property type="match status" value="1"/>
</dbReference>
<evidence type="ECO:0000256" key="3">
    <source>
        <dbReference type="ARBA" id="ARBA00022452"/>
    </source>
</evidence>
<dbReference type="InterPro" id="IPR023996">
    <property type="entry name" value="TonB-dep_OMP_SusC/RagA"/>
</dbReference>
<evidence type="ECO:0000259" key="8">
    <source>
        <dbReference type="Pfam" id="PF07715"/>
    </source>
</evidence>
<dbReference type="SUPFAM" id="SSF49464">
    <property type="entry name" value="Carboxypeptidase regulatory domain-like"/>
    <property type="match status" value="1"/>
</dbReference>
<protein>
    <submittedName>
        <fullName evidence="9">TonB-linked outer membrane protein, SusC/RagA family</fullName>
    </submittedName>
</protein>
<keyword evidence="2 7" id="KW-0813">Transport</keyword>
<dbReference type="EMBL" id="FNRL01000030">
    <property type="protein sequence ID" value="SEB02511.1"/>
    <property type="molecule type" value="Genomic_DNA"/>
</dbReference>
<name>A0A1H4FZJ9_9BACT</name>
<dbReference type="GO" id="GO:0009279">
    <property type="term" value="C:cell outer membrane"/>
    <property type="evidence" value="ECO:0007669"/>
    <property type="project" value="UniProtKB-SubCell"/>
</dbReference>
<proteinExistence type="inferred from homology"/>
<comment type="similarity">
    <text evidence="7">Belongs to the TonB-dependent receptor family.</text>
</comment>
<dbReference type="Proteomes" id="UP000199656">
    <property type="component" value="Unassembled WGS sequence"/>
</dbReference>
<evidence type="ECO:0000313" key="10">
    <source>
        <dbReference type="Proteomes" id="UP000199656"/>
    </source>
</evidence>
<dbReference type="RefSeq" id="WP_089764906.1">
    <property type="nucleotide sequence ID" value="NZ_BKAT01000051.1"/>
</dbReference>
<dbReference type="Gene3D" id="2.40.170.20">
    <property type="entry name" value="TonB-dependent receptor, beta-barrel domain"/>
    <property type="match status" value="1"/>
</dbReference>
<reference evidence="10" key="1">
    <citation type="submission" date="2016-10" db="EMBL/GenBank/DDBJ databases">
        <authorList>
            <person name="Varghese N."/>
            <person name="Submissions S."/>
        </authorList>
    </citation>
    <scope>NUCLEOTIDE SEQUENCE [LARGE SCALE GENOMIC DNA]</scope>
    <source>
        <strain evidence="10">DSM 23920</strain>
    </source>
</reference>
<dbReference type="NCBIfam" id="TIGR04057">
    <property type="entry name" value="SusC_RagA_signa"/>
    <property type="match status" value="1"/>
</dbReference>
<dbReference type="Pfam" id="PF13715">
    <property type="entry name" value="CarbopepD_reg_2"/>
    <property type="match status" value="1"/>
</dbReference>
<accession>A0A1H4FZJ9</accession>
<dbReference type="InterPro" id="IPR012910">
    <property type="entry name" value="Plug_dom"/>
</dbReference>
<evidence type="ECO:0000256" key="1">
    <source>
        <dbReference type="ARBA" id="ARBA00004571"/>
    </source>
</evidence>
<keyword evidence="10" id="KW-1185">Reference proteome</keyword>
<dbReference type="NCBIfam" id="TIGR04056">
    <property type="entry name" value="OMP_RagA_SusC"/>
    <property type="match status" value="1"/>
</dbReference>
<keyword evidence="3 7" id="KW-1134">Transmembrane beta strand</keyword>
<evidence type="ECO:0000313" key="9">
    <source>
        <dbReference type="EMBL" id="SEB02511.1"/>
    </source>
</evidence>
<dbReference type="InterPro" id="IPR036942">
    <property type="entry name" value="Beta-barrel_TonB_sf"/>
</dbReference>
<dbReference type="Pfam" id="PF07715">
    <property type="entry name" value="Plug"/>
    <property type="match status" value="1"/>
</dbReference>
<keyword evidence="6 7" id="KW-0998">Cell outer membrane</keyword>
<dbReference type="InterPro" id="IPR008969">
    <property type="entry name" value="CarboxyPept-like_regulatory"/>
</dbReference>
<feature type="domain" description="TonB-dependent receptor plug" evidence="8">
    <location>
        <begin position="225"/>
        <end position="352"/>
    </location>
</feature>
<keyword evidence="4 7" id="KW-0812">Transmembrane</keyword>
<comment type="subcellular location">
    <subcellularLocation>
        <location evidence="1 7">Cell outer membrane</location>
        <topology evidence="1 7">Multi-pass membrane protein</topology>
    </subcellularLocation>
</comment>
<dbReference type="SUPFAM" id="SSF56935">
    <property type="entry name" value="Porins"/>
    <property type="match status" value="1"/>
</dbReference>
<dbReference type="PROSITE" id="PS52016">
    <property type="entry name" value="TONB_DEPENDENT_REC_3"/>
    <property type="match status" value="1"/>
</dbReference>
<evidence type="ECO:0000256" key="2">
    <source>
        <dbReference type="ARBA" id="ARBA00022448"/>
    </source>
</evidence>
<sequence>MKKKVNRLRQQSGAWILIAFIGLLSAWPSAYSNAQTEKLSAPVTLKAEAILLTTVLQQLQQQTHYIFSYDQPQLSAIRLKQVNWRNTPLGTVLEQLKAQTGVDYTVLGKNIAVALVRASSSSGKEQPGKLTGKITDAANGEILIGSGIRVGSKGAASNEQGIYTLELPEGTYIAEASFIGYKNNRIAPVTIKAGTTTRLDIALQRQEGKLQEVVVTALGIKKDEKSLGYAIQKVDGDEVSSAPTNNWINALSGKVAGLTLNKVGGPLGSSDVVLRGDNVLALGGSTALIVVDGVPISTAQSGTGNGPLVDADSPVDFGSSLSDLNPEEIESITVLKGPGATALYGSRASNGAIVITTKSNNKTKGWGVYANTVQEISQVNRWPDYQYEYGAGGGGARYYSYGNTVDGNSLQTATAAWGARFAGQSYFQYNSPIDPVTGQRTERVPWVPYENAYKGIFRNGFTSTNTIGVAGPNMRAGITYLKNNWITPNSGFSRVSAWLSGNQKISNKVTISGKLNYNRKFSDNLPAQGYNNQTIMYYVNQTAPNNNVEWNKPMWLPNQEQVAQQSPFWPGMDNPYLISYEMLNGTDKHDVIGNINAVVQLTPRLSLSLRSGMDLNYEFRTQLRPMSTYKFKQGMYRQQSVFRIENNSDFLLKYDNKLPGGIKYTASFGGNQRFNDYKYTDNRADNLVIPGVYNLGNSRDPVVTIPDRASFLVNSLYGFLNLNFREKVFLELTGRNDWSSTLPKQNQSFFYPSINASVLLDKLVKLPQFVSQAKFRASYASTGVDARTAYTFLENYSSTSFPGSLTSPGTLPNKNLKPQLTNAIEAGGDFRFLNSRLGIDWSVYRNVTNNQILSLPIDGASGYSNAMVNIGKVQNKGVEIMLTGIPYYNRDFRWNVTLNWAANRSKALELTTSPGSEGMLILYNVSWASIQVVAQEGKSFPQLYGLGLKRTPDGQVIYDNSGLPLLTDTLQNRGSISPDWQGGIKNELSYKRLRFSFLVDIRQGGKMMSYSHAIMAANGKLRETLPGRETGIVGPGVVQKADGTYVPNTTNVSAATYYSRYFNYTNMEANVFSTSFVKLREVTLNYDLPKKWLKGTFIKQLAVGVYGRDLFNWTKFPMYDPETATMNGSQIMAGIEIGQFPSTRAIGANLKLDF</sequence>
<evidence type="ECO:0000256" key="7">
    <source>
        <dbReference type="PROSITE-ProRule" id="PRU01360"/>
    </source>
</evidence>
<dbReference type="InterPro" id="IPR037066">
    <property type="entry name" value="Plug_dom_sf"/>
</dbReference>
<dbReference type="AlphaFoldDB" id="A0A1H4FZJ9"/>
<evidence type="ECO:0000256" key="4">
    <source>
        <dbReference type="ARBA" id="ARBA00022692"/>
    </source>
</evidence>